<protein>
    <submittedName>
        <fullName evidence="2">Universal stress protein family protein</fullName>
    </submittedName>
</protein>
<organism evidence="2 3">
    <name type="scientific">Paenibacillus naphthalenovorans</name>
    <dbReference type="NCBI Taxonomy" id="162209"/>
    <lineage>
        <taxon>Bacteria</taxon>
        <taxon>Bacillati</taxon>
        <taxon>Bacillota</taxon>
        <taxon>Bacilli</taxon>
        <taxon>Bacillales</taxon>
        <taxon>Paenibacillaceae</taxon>
        <taxon>Paenibacillus</taxon>
    </lineage>
</organism>
<evidence type="ECO:0000313" key="2">
    <source>
        <dbReference type="EMBL" id="ALS20593.1"/>
    </source>
</evidence>
<dbReference type="AlphaFoldDB" id="A0A0U2UFA5"/>
<gene>
    <name evidence="2" type="ORF">IJ22_02010</name>
</gene>
<dbReference type="KEGG" id="pnp:IJ22_02010"/>
<dbReference type="PRINTS" id="PR01438">
    <property type="entry name" value="UNVRSLSTRESS"/>
</dbReference>
<dbReference type="SUPFAM" id="SSF52402">
    <property type="entry name" value="Adenine nucleotide alpha hydrolases-like"/>
    <property type="match status" value="1"/>
</dbReference>
<dbReference type="PANTHER" id="PTHR46268">
    <property type="entry name" value="STRESS RESPONSE PROTEIN NHAX"/>
    <property type="match status" value="1"/>
</dbReference>
<reference evidence="2 3" key="2">
    <citation type="journal article" date="2016" name="Genome Announc.">
        <title>Complete Genome Sequences of Two Interactive Moderate Thermophiles, Paenibacillus napthalenovorans 32O-Y and Paenibacillus sp. 32O-W.</title>
        <authorList>
            <person name="Butler R.R.III."/>
            <person name="Wang J."/>
            <person name="Stark B.C."/>
            <person name="Pombert J.F."/>
        </authorList>
    </citation>
    <scope>NUCLEOTIDE SEQUENCE [LARGE SCALE GENOMIC DNA]</scope>
    <source>
        <strain evidence="2 3">32O-Y</strain>
    </source>
</reference>
<dbReference type="PATRIC" id="fig|162209.4.peg.205"/>
<dbReference type="STRING" id="162209.IJ22_02010"/>
<comment type="similarity">
    <text evidence="1">Belongs to the universal stress protein A family.</text>
</comment>
<sequence length="143" mass="15480">MLCSKILVAYDGSDQAEKALLKAVELAKLNEQIEILVLHVVSPSAPYTGYEYIPSPDIIELVMKQGSKTLQQAEKVLAGIPNKWNKALHKGYPAETILDYAKTSGCDLIVIGSRGLSGLKELFLGSVSHNVVQHSPVPVLVVK</sequence>
<accession>A0A0U2UFA5</accession>
<dbReference type="InterPro" id="IPR006015">
    <property type="entry name" value="Universal_stress_UspA"/>
</dbReference>
<dbReference type="InterPro" id="IPR014729">
    <property type="entry name" value="Rossmann-like_a/b/a_fold"/>
</dbReference>
<evidence type="ECO:0000313" key="3">
    <source>
        <dbReference type="Proteomes" id="UP000061660"/>
    </source>
</evidence>
<dbReference type="EMBL" id="CP013652">
    <property type="protein sequence ID" value="ALS20593.1"/>
    <property type="molecule type" value="Genomic_DNA"/>
</dbReference>
<dbReference type="Proteomes" id="UP000061660">
    <property type="component" value="Chromosome"/>
</dbReference>
<evidence type="ECO:0000256" key="1">
    <source>
        <dbReference type="ARBA" id="ARBA00008791"/>
    </source>
</evidence>
<name>A0A0U2UFA5_9BACL</name>
<proteinExistence type="inferred from homology"/>
<dbReference type="Gene3D" id="3.40.50.620">
    <property type="entry name" value="HUPs"/>
    <property type="match status" value="1"/>
</dbReference>
<dbReference type="RefSeq" id="WP_054819794.1">
    <property type="nucleotide sequence ID" value="NZ_BJCS01000008.1"/>
</dbReference>
<dbReference type="CDD" id="cd00293">
    <property type="entry name" value="USP-like"/>
    <property type="match status" value="1"/>
</dbReference>
<reference evidence="3" key="1">
    <citation type="submission" date="2015-12" db="EMBL/GenBank/DDBJ databases">
        <title>Complete genome sequences of two moderately thermophilic Paenibacillus species.</title>
        <authorList>
            <person name="Butler R.III."/>
            <person name="Wang J."/>
            <person name="Stark B.C."/>
            <person name="Pombert J.-F."/>
        </authorList>
    </citation>
    <scope>NUCLEOTIDE SEQUENCE [LARGE SCALE GENOMIC DNA]</scope>
    <source>
        <strain evidence="3">32O-Y</strain>
    </source>
</reference>
<dbReference type="PANTHER" id="PTHR46268:SF6">
    <property type="entry name" value="UNIVERSAL STRESS PROTEIN UP12"/>
    <property type="match status" value="1"/>
</dbReference>
<dbReference type="Pfam" id="PF00582">
    <property type="entry name" value="Usp"/>
    <property type="match status" value="1"/>
</dbReference>
<dbReference type="InterPro" id="IPR006016">
    <property type="entry name" value="UspA"/>
</dbReference>
<dbReference type="OrthoDB" id="9777884at2"/>
<keyword evidence="3" id="KW-1185">Reference proteome</keyword>